<dbReference type="InterPro" id="IPR019734">
    <property type="entry name" value="TPR_rpt"/>
</dbReference>
<keyword evidence="4" id="KW-1185">Reference proteome</keyword>
<evidence type="ECO:0000256" key="1">
    <source>
        <dbReference type="ARBA" id="ARBA00022737"/>
    </source>
</evidence>
<dbReference type="STRING" id="1229726.GRFL_1334"/>
<dbReference type="KEGG" id="gfl:GRFL_1334"/>
<dbReference type="SUPFAM" id="SSF48452">
    <property type="entry name" value="TPR-like"/>
    <property type="match status" value="1"/>
</dbReference>
<dbReference type="Pfam" id="PF13432">
    <property type="entry name" value="TPR_16"/>
    <property type="match status" value="1"/>
</dbReference>
<dbReference type="Pfam" id="PF13181">
    <property type="entry name" value="TPR_8"/>
    <property type="match status" value="1"/>
</dbReference>
<dbReference type="OrthoDB" id="1465784at2"/>
<dbReference type="Gene3D" id="1.25.40.10">
    <property type="entry name" value="Tetratricopeptide repeat domain"/>
    <property type="match status" value="3"/>
</dbReference>
<dbReference type="RefSeq" id="WP_083643870.1">
    <property type="nucleotide sequence ID" value="NZ_AMRU01000002.1"/>
</dbReference>
<dbReference type="PANTHER" id="PTHR44943:SF8">
    <property type="entry name" value="TPR REPEAT-CONTAINING PROTEIN MJ0263"/>
    <property type="match status" value="1"/>
</dbReference>
<keyword evidence="2" id="KW-0802">TPR repeat</keyword>
<keyword evidence="1" id="KW-0677">Repeat</keyword>
<dbReference type="AlphaFoldDB" id="A0A1L7I363"/>
<name>A0A1L7I363_9FLAO</name>
<proteinExistence type="predicted"/>
<dbReference type="EMBL" id="CP016359">
    <property type="protein sequence ID" value="APU68058.1"/>
    <property type="molecule type" value="Genomic_DNA"/>
</dbReference>
<dbReference type="InterPro" id="IPR011990">
    <property type="entry name" value="TPR-like_helical_dom_sf"/>
</dbReference>
<sequence length="454" mass="52752">MKNLFNILIVFLISGASIAQEPENPFQDINKDDLGNVTDAFQESFFEALKQKGIENYDKAITALEKCREIDPNKAVVYFELGRNYRELENYRKASENLQKSLELQPNNEPVLVYLYETYGLAENYSEAIQVLKKLIPLDQDYEEDLANLYFLNQEFDQALSVLDRLDQQRGADSYRNKLRRQIYTRTNNTGAQIENLQKNISDNPEEEQNYLNLIYMYSEQGDEEEAFRVAQELLDSHPGSSLAHLALYKFYLNRNEPEQAIESMKIVFESEEIDVESKFKVLNDFLNFVEENPEYEEELVAVSAELNQLENATGLFEKLGDFYLKKSDKEHALQFYEMGVEDDPGNFELAKNTILLQIDFQQYQQAAELSANALEIFPSQPIFYLLRGVAFNNLNNFEEAETVLKEGLDYLIDDRKMEIDFYTELAKAYNGMKNEENASEYLQKAKSLEQEID</sequence>
<dbReference type="PANTHER" id="PTHR44943">
    <property type="entry name" value="CELLULOSE SYNTHASE OPERON PROTEIN C"/>
    <property type="match status" value="1"/>
</dbReference>
<organism evidence="3 4">
    <name type="scientific">Christiangramia flava JLT2011</name>
    <dbReference type="NCBI Taxonomy" id="1229726"/>
    <lineage>
        <taxon>Bacteria</taxon>
        <taxon>Pseudomonadati</taxon>
        <taxon>Bacteroidota</taxon>
        <taxon>Flavobacteriia</taxon>
        <taxon>Flavobacteriales</taxon>
        <taxon>Flavobacteriaceae</taxon>
        <taxon>Christiangramia</taxon>
    </lineage>
</organism>
<dbReference type="InterPro" id="IPR051685">
    <property type="entry name" value="Ycf3/AcsC/BcsC/TPR_MFPF"/>
</dbReference>
<evidence type="ECO:0000313" key="3">
    <source>
        <dbReference type="EMBL" id="APU68058.1"/>
    </source>
</evidence>
<dbReference type="Pfam" id="PF13424">
    <property type="entry name" value="TPR_12"/>
    <property type="match status" value="1"/>
</dbReference>
<dbReference type="PROSITE" id="PS50293">
    <property type="entry name" value="TPR_REGION"/>
    <property type="match status" value="1"/>
</dbReference>
<accession>A0A1L7I363</accession>
<evidence type="ECO:0000313" key="4">
    <source>
        <dbReference type="Proteomes" id="UP000186230"/>
    </source>
</evidence>
<gene>
    <name evidence="3" type="ORF">GRFL_1334</name>
</gene>
<dbReference type="Pfam" id="PF13174">
    <property type="entry name" value="TPR_6"/>
    <property type="match status" value="1"/>
</dbReference>
<protein>
    <submittedName>
        <fullName evidence="3">TPR domain protein</fullName>
    </submittedName>
</protein>
<dbReference type="SMART" id="SM00028">
    <property type="entry name" value="TPR"/>
    <property type="match status" value="6"/>
</dbReference>
<evidence type="ECO:0000256" key="2">
    <source>
        <dbReference type="ARBA" id="ARBA00022803"/>
    </source>
</evidence>
<dbReference type="PROSITE" id="PS50005">
    <property type="entry name" value="TPR"/>
    <property type="match status" value="2"/>
</dbReference>
<dbReference type="Proteomes" id="UP000186230">
    <property type="component" value="Chromosome"/>
</dbReference>
<dbReference type="SUPFAM" id="SSF81901">
    <property type="entry name" value="HCP-like"/>
    <property type="match status" value="1"/>
</dbReference>
<reference evidence="3 4" key="1">
    <citation type="submission" date="2016-07" db="EMBL/GenBank/DDBJ databases">
        <title>Multi-omics approach to identify versatile polysaccharide utilization systems of a marine flavobacterium Gramella flava.</title>
        <authorList>
            <person name="Tang K."/>
        </authorList>
    </citation>
    <scope>NUCLEOTIDE SEQUENCE [LARGE SCALE GENOMIC DNA]</scope>
    <source>
        <strain evidence="3 4">JLT2011</strain>
    </source>
</reference>